<feature type="transmembrane region" description="Helical" evidence="9">
    <location>
        <begin position="6"/>
        <end position="25"/>
    </location>
</feature>
<dbReference type="PRINTS" id="PR00344">
    <property type="entry name" value="BCTRLSENSOR"/>
</dbReference>
<keyword evidence="5" id="KW-0547">Nucleotide-binding</keyword>
<dbReference type="Gene3D" id="1.10.287.130">
    <property type="match status" value="1"/>
</dbReference>
<comment type="caution">
    <text evidence="12">The sequence shown here is derived from an EMBL/GenBank/DDBJ whole genome shotgun (WGS) entry which is preliminary data.</text>
</comment>
<dbReference type="InterPro" id="IPR003661">
    <property type="entry name" value="HisK_dim/P_dom"/>
</dbReference>
<evidence type="ECO:0000256" key="2">
    <source>
        <dbReference type="ARBA" id="ARBA00012438"/>
    </source>
</evidence>
<keyword evidence="13" id="KW-1185">Reference proteome</keyword>
<sequence>MPGYFDLWTVLFSFVIASLAGYVAFESIEHTRYSTRPELWTFISGATLGLGIWSMHFVGMLAWKPPFPLYYALDRTLLSVLAAVVASWLAVRITIRHRAGAKRNHMLAGALLVGAGICGMHYIGMSALRFTEPEMWSRPLVLLSALIAFGASFVALDLFRRSGRGEFSARRQAIASLVLGLAICGMHYTGMFAMMLPAGATSVVGPNSFSGAELGRVGVGNALIFTVGLLVVFSRDKVRLLEATNQARFAAQEATRSAERLSAAGKIAASISHEINNPLEAVTNLLYLAEHGNVGEAEREYLRMAQDELARIAEITAHTLKFYRQQGAPTSTSLAELFESALVIFDKRLKRAGIVVNKDWDPAAPRVTCRAGEIRQVFANLVGNAIDAMPLGGRLDLSVQKYKDGVQVVAADTGQGISEADQARILEPFFTTKGASGTGLGLSISAEILQRHGGTMQFTSSTRQGASGTQFVLYLPATPPGEPASTPIAQEERATLAV</sequence>
<dbReference type="SMART" id="SM00387">
    <property type="entry name" value="HATPase_c"/>
    <property type="match status" value="1"/>
</dbReference>
<dbReference type="PANTHER" id="PTHR43065:SF10">
    <property type="entry name" value="PEROXIDE STRESS-ACTIVATED HISTIDINE KINASE MAK3"/>
    <property type="match status" value="1"/>
</dbReference>
<feature type="transmembrane region" description="Helical" evidence="9">
    <location>
        <begin position="214"/>
        <end position="233"/>
    </location>
</feature>
<evidence type="ECO:0000256" key="7">
    <source>
        <dbReference type="ARBA" id="ARBA00022840"/>
    </source>
</evidence>
<dbReference type="InterPro" id="IPR005330">
    <property type="entry name" value="MHYT_dom"/>
</dbReference>
<dbReference type="Pfam" id="PF03707">
    <property type="entry name" value="MHYT"/>
    <property type="match status" value="2"/>
</dbReference>
<evidence type="ECO:0000256" key="8">
    <source>
        <dbReference type="ARBA" id="ARBA00023012"/>
    </source>
</evidence>
<dbReference type="InterPro" id="IPR036890">
    <property type="entry name" value="HATPase_C_sf"/>
</dbReference>
<evidence type="ECO:0000256" key="3">
    <source>
        <dbReference type="ARBA" id="ARBA00022553"/>
    </source>
</evidence>
<feature type="transmembrane region" description="Helical" evidence="9">
    <location>
        <begin position="172"/>
        <end position="194"/>
    </location>
</feature>
<dbReference type="InterPro" id="IPR005467">
    <property type="entry name" value="His_kinase_dom"/>
</dbReference>
<gene>
    <name evidence="12" type="ORF">ACK2TP_16030</name>
</gene>
<proteinExistence type="predicted"/>
<feature type="transmembrane region" description="Helical" evidence="9">
    <location>
        <begin position="76"/>
        <end position="95"/>
    </location>
</feature>
<dbReference type="Pfam" id="PF02518">
    <property type="entry name" value="HATPase_c"/>
    <property type="match status" value="1"/>
</dbReference>
<dbReference type="RefSeq" id="WP_263414551.1">
    <property type="nucleotide sequence ID" value="NZ_JAGSYB010000001.1"/>
</dbReference>
<dbReference type="PANTHER" id="PTHR43065">
    <property type="entry name" value="SENSOR HISTIDINE KINASE"/>
    <property type="match status" value="1"/>
</dbReference>
<comment type="catalytic activity">
    <reaction evidence="1">
        <text>ATP + protein L-histidine = ADP + protein N-phospho-L-histidine.</text>
        <dbReference type="EC" id="2.7.13.3"/>
    </reaction>
</comment>
<dbReference type="CDD" id="cd00082">
    <property type="entry name" value="HisKA"/>
    <property type="match status" value="1"/>
</dbReference>
<feature type="transmembrane region" description="Helical" evidence="9">
    <location>
        <begin position="140"/>
        <end position="160"/>
    </location>
</feature>
<keyword evidence="3" id="KW-0597">Phosphoprotein</keyword>
<feature type="domain" description="Histidine kinase" evidence="10">
    <location>
        <begin position="270"/>
        <end position="479"/>
    </location>
</feature>
<protein>
    <recommendedName>
        <fullName evidence="2">histidine kinase</fullName>
        <ecNumber evidence="2">2.7.13.3</ecNumber>
    </recommendedName>
</protein>
<dbReference type="EMBL" id="JBJYXY010000001">
    <property type="protein sequence ID" value="MFN2977279.1"/>
    <property type="molecule type" value="Genomic_DNA"/>
</dbReference>
<dbReference type="SMART" id="SM00388">
    <property type="entry name" value="HisKA"/>
    <property type="match status" value="1"/>
</dbReference>
<organism evidence="12 13">
    <name type="scientific">Terriglobus aquaticus</name>
    <dbReference type="NCBI Taxonomy" id="940139"/>
    <lineage>
        <taxon>Bacteria</taxon>
        <taxon>Pseudomonadati</taxon>
        <taxon>Acidobacteriota</taxon>
        <taxon>Terriglobia</taxon>
        <taxon>Terriglobales</taxon>
        <taxon>Acidobacteriaceae</taxon>
        <taxon>Terriglobus</taxon>
    </lineage>
</organism>
<name>A0ABW9KNF0_9BACT</name>
<evidence type="ECO:0000256" key="6">
    <source>
        <dbReference type="ARBA" id="ARBA00022777"/>
    </source>
</evidence>
<reference evidence="12 13" key="1">
    <citation type="submission" date="2024-12" db="EMBL/GenBank/DDBJ databases">
        <authorList>
            <person name="Lee Y."/>
        </authorList>
    </citation>
    <scope>NUCLEOTIDE SEQUENCE [LARGE SCALE GENOMIC DNA]</scope>
    <source>
        <strain evidence="12 13">03SUJ4</strain>
    </source>
</reference>
<evidence type="ECO:0000259" key="11">
    <source>
        <dbReference type="PROSITE" id="PS50924"/>
    </source>
</evidence>
<evidence type="ECO:0000259" key="10">
    <source>
        <dbReference type="PROSITE" id="PS50109"/>
    </source>
</evidence>
<keyword evidence="9" id="KW-0812">Transmembrane</keyword>
<keyword evidence="9" id="KW-0472">Membrane</keyword>
<keyword evidence="6" id="KW-0418">Kinase</keyword>
<evidence type="ECO:0000313" key="13">
    <source>
        <dbReference type="Proteomes" id="UP001634747"/>
    </source>
</evidence>
<dbReference type="PROSITE" id="PS50924">
    <property type="entry name" value="MHYT"/>
    <property type="match status" value="1"/>
</dbReference>
<evidence type="ECO:0000256" key="9">
    <source>
        <dbReference type="PROSITE-ProRule" id="PRU00244"/>
    </source>
</evidence>
<evidence type="ECO:0000256" key="4">
    <source>
        <dbReference type="ARBA" id="ARBA00022679"/>
    </source>
</evidence>
<evidence type="ECO:0000256" key="5">
    <source>
        <dbReference type="ARBA" id="ARBA00022741"/>
    </source>
</evidence>
<keyword evidence="4" id="KW-0808">Transferase</keyword>
<dbReference type="EC" id="2.7.13.3" evidence="2"/>
<dbReference type="SUPFAM" id="SSF47384">
    <property type="entry name" value="Homodimeric domain of signal transducing histidine kinase"/>
    <property type="match status" value="1"/>
</dbReference>
<evidence type="ECO:0000313" key="12">
    <source>
        <dbReference type="EMBL" id="MFN2977279.1"/>
    </source>
</evidence>
<feature type="domain" description="MHYT" evidence="11">
    <location>
        <begin position="5"/>
        <end position="197"/>
    </location>
</feature>
<keyword evidence="8" id="KW-0902">Two-component regulatory system</keyword>
<dbReference type="PROSITE" id="PS50109">
    <property type="entry name" value="HIS_KIN"/>
    <property type="match status" value="1"/>
</dbReference>
<keyword evidence="7" id="KW-0067">ATP-binding</keyword>
<dbReference type="Gene3D" id="3.30.565.10">
    <property type="entry name" value="Histidine kinase-like ATPase, C-terminal domain"/>
    <property type="match status" value="1"/>
</dbReference>
<dbReference type="Pfam" id="PF00512">
    <property type="entry name" value="HisKA"/>
    <property type="match status" value="1"/>
</dbReference>
<dbReference type="InterPro" id="IPR036097">
    <property type="entry name" value="HisK_dim/P_sf"/>
</dbReference>
<dbReference type="SUPFAM" id="SSF55874">
    <property type="entry name" value="ATPase domain of HSP90 chaperone/DNA topoisomerase II/histidine kinase"/>
    <property type="match status" value="1"/>
</dbReference>
<dbReference type="CDD" id="cd00075">
    <property type="entry name" value="HATPase"/>
    <property type="match status" value="1"/>
</dbReference>
<feature type="transmembrane region" description="Helical" evidence="9">
    <location>
        <begin position="37"/>
        <end position="56"/>
    </location>
</feature>
<feature type="transmembrane region" description="Helical" evidence="9">
    <location>
        <begin position="107"/>
        <end position="128"/>
    </location>
</feature>
<dbReference type="Proteomes" id="UP001634747">
    <property type="component" value="Unassembled WGS sequence"/>
</dbReference>
<evidence type="ECO:0000256" key="1">
    <source>
        <dbReference type="ARBA" id="ARBA00000085"/>
    </source>
</evidence>
<dbReference type="InterPro" id="IPR004358">
    <property type="entry name" value="Sig_transdc_His_kin-like_C"/>
</dbReference>
<dbReference type="InterPro" id="IPR003594">
    <property type="entry name" value="HATPase_dom"/>
</dbReference>
<accession>A0ABW9KNF0</accession>
<keyword evidence="9" id="KW-1133">Transmembrane helix</keyword>